<accession>A0A840Q7L2</accession>
<dbReference type="EMBL" id="JACHIW010000001">
    <property type="protein sequence ID" value="MBB5154629.1"/>
    <property type="molecule type" value="Genomic_DNA"/>
</dbReference>
<dbReference type="Proteomes" id="UP000584374">
    <property type="component" value="Unassembled WGS sequence"/>
</dbReference>
<comment type="caution">
    <text evidence="2">The sequence shown here is derived from an EMBL/GenBank/DDBJ whole genome shotgun (WGS) entry which is preliminary data.</text>
</comment>
<evidence type="ECO:0000313" key="3">
    <source>
        <dbReference type="Proteomes" id="UP000584374"/>
    </source>
</evidence>
<sequence>MTQTTAAASDRSMPARGWQIFMGIVTTLAGIVLIVSPLASVTLLVLSAGSGWSSWASWRSSRPCGSASP</sequence>
<feature type="transmembrane region" description="Helical" evidence="1">
    <location>
        <begin position="20"/>
        <end position="46"/>
    </location>
</feature>
<organism evidence="2 3">
    <name type="scientific">Saccharopolyspora phatthalungensis</name>
    <dbReference type="NCBI Taxonomy" id="664693"/>
    <lineage>
        <taxon>Bacteria</taxon>
        <taxon>Bacillati</taxon>
        <taxon>Actinomycetota</taxon>
        <taxon>Actinomycetes</taxon>
        <taxon>Pseudonocardiales</taxon>
        <taxon>Pseudonocardiaceae</taxon>
        <taxon>Saccharopolyspora</taxon>
    </lineage>
</organism>
<evidence type="ECO:0000256" key="1">
    <source>
        <dbReference type="SAM" id="Phobius"/>
    </source>
</evidence>
<keyword evidence="3" id="KW-1185">Reference proteome</keyword>
<protein>
    <submittedName>
        <fullName evidence="2">Uncharacterized membrane protein HdeD (DUF308 family)</fullName>
    </submittedName>
</protein>
<gene>
    <name evidence="2" type="ORF">BJ970_002163</name>
</gene>
<keyword evidence="1" id="KW-1133">Transmembrane helix</keyword>
<dbReference type="RefSeq" id="WP_221467106.1">
    <property type="nucleotide sequence ID" value="NZ_JACHIW010000001.1"/>
</dbReference>
<dbReference type="AlphaFoldDB" id="A0A840Q7L2"/>
<keyword evidence="1" id="KW-0472">Membrane</keyword>
<proteinExistence type="predicted"/>
<evidence type="ECO:0000313" key="2">
    <source>
        <dbReference type="EMBL" id="MBB5154629.1"/>
    </source>
</evidence>
<reference evidence="2 3" key="1">
    <citation type="submission" date="2020-08" db="EMBL/GenBank/DDBJ databases">
        <title>Sequencing the genomes of 1000 actinobacteria strains.</title>
        <authorList>
            <person name="Klenk H.-P."/>
        </authorList>
    </citation>
    <scope>NUCLEOTIDE SEQUENCE [LARGE SCALE GENOMIC DNA]</scope>
    <source>
        <strain evidence="2 3">DSM 45584</strain>
    </source>
</reference>
<name>A0A840Q7L2_9PSEU</name>
<keyword evidence="1" id="KW-0812">Transmembrane</keyword>